<evidence type="ECO:0000313" key="10">
    <source>
        <dbReference type="Proteomes" id="UP000036908"/>
    </source>
</evidence>
<name>A0A0L8AH39_9BACT</name>
<dbReference type="NCBIfam" id="TIGR02937">
    <property type="entry name" value="sigma70-ECF"/>
    <property type="match status" value="1"/>
</dbReference>
<dbReference type="Pfam" id="PF08281">
    <property type="entry name" value="Sigma70_r4_2"/>
    <property type="match status" value="1"/>
</dbReference>
<evidence type="ECO:0000313" key="9">
    <source>
        <dbReference type="EMBL" id="KOF01714.1"/>
    </source>
</evidence>
<dbReference type="PANTHER" id="PTHR43133">
    <property type="entry name" value="RNA POLYMERASE ECF-TYPE SIGMA FACTO"/>
    <property type="match status" value="1"/>
</dbReference>
<dbReference type="Pfam" id="PF04542">
    <property type="entry name" value="Sigma70_r2"/>
    <property type="match status" value="1"/>
</dbReference>
<keyword evidence="5 6" id="KW-0804">Transcription</keyword>
<evidence type="ECO:0000259" key="8">
    <source>
        <dbReference type="Pfam" id="PF08281"/>
    </source>
</evidence>
<sequence>MEPKYQNLHQEVIDLCMLGDRQAQYQLYKLYSKAMYNVSFRVTQNEQEAEDVLQESFLSAFKNIHSYKGTAAFGSWLKRITLNNAINLVKKRRLDFESVEDYGAYDERFDHEETDDRDFDVNQVKKAIELLPDGYRLVLTLYLIEGYDHKEIAEILNITESTSKSQFNRSKKKLREILKEEFQHAG</sequence>
<dbReference type="InterPro" id="IPR000838">
    <property type="entry name" value="RNA_pol_sigma70_ECF_CS"/>
</dbReference>
<dbReference type="RefSeq" id="WP_071387039.1">
    <property type="nucleotide sequence ID" value="NZ_JSVA01000018.1"/>
</dbReference>
<organism evidence="9 10">
    <name type="scientific">Roseivirga seohaensis subsp. aquiponti</name>
    <dbReference type="NCBI Taxonomy" id="1566026"/>
    <lineage>
        <taxon>Bacteria</taxon>
        <taxon>Pseudomonadati</taxon>
        <taxon>Bacteroidota</taxon>
        <taxon>Cytophagia</taxon>
        <taxon>Cytophagales</taxon>
        <taxon>Roseivirgaceae</taxon>
        <taxon>Roseivirga</taxon>
    </lineage>
</organism>
<dbReference type="InterPro" id="IPR013324">
    <property type="entry name" value="RNA_pol_sigma_r3/r4-like"/>
</dbReference>
<reference evidence="10" key="1">
    <citation type="submission" date="2014-11" db="EMBL/GenBank/DDBJ databases">
        <title>Genome sequencing of Roseivirga sp. D-25.</title>
        <authorList>
            <person name="Selvaratnam C."/>
            <person name="Thevarajoo S."/>
            <person name="Goh K.M."/>
            <person name="Eee R."/>
            <person name="Chan K.-G."/>
            <person name="Chong C.S."/>
        </authorList>
    </citation>
    <scope>NUCLEOTIDE SEQUENCE [LARGE SCALE GENOMIC DNA]</scope>
    <source>
        <strain evidence="10">D-25</strain>
    </source>
</reference>
<evidence type="ECO:0000256" key="4">
    <source>
        <dbReference type="ARBA" id="ARBA00023125"/>
    </source>
</evidence>
<gene>
    <name evidence="9" type="ORF">OB69_15285</name>
</gene>
<keyword evidence="4 6" id="KW-0238">DNA-binding</keyword>
<dbReference type="InterPro" id="IPR013325">
    <property type="entry name" value="RNA_pol_sigma_r2"/>
</dbReference>
<dbReference type="InterPro" id="IPR007627">
    <property type="entry name" value="RNA_pol_sigma70_r2"/>
</dbReference>
<keyword evidence="10" id="KW-1185">Reference proteome</keyword>
<evidence type="ECO:0000256" key="1">
    <source>
        <dbReference type="ARBA" id="ARBA00010641"/>
    </source>
</evidence>
<evidence type="ECO:0000259" key="7">
    <source>
        <dbReference type="Pfam" id="PF04542"/>
    </source>
</evidence>
<dbReference type="GO" id="GO:0006352">
    <property type="term" value="P:DNA-templated transcription initiation"/>
    <property type="evidence" value="ECO:0007669"/>
    <property type="project" value="InterPro"/>
</dbReference>
<dbReference type="SUPFAM" id="SSF88946">
    <property type="entry name" value="Sigma2 domain of RNA polymerase sigma factors"/>
    <property type="match status" value="1"/>
</dbReference>
<dbReference type="EMBL" id="JSVA01000018">
    <property type="protein sequence ID" value="KOF01714.1"/>
    <property type="molecule type" value="Genomic_DNA"/>
</dbReference>
<evidence type="ECO:0000256" key="5">
    <source>
        <dbReference type="ARBA" id="ARBA00023163"/>
    </source>
</evidence>
<dbReference type="InterPro" id="IPR014284">
    <property type="entry name" value="RNA_pol_sigma-70_dom"/>
</dbReference>
<feature type="domain" description="RNA polymerase sigma-70 region 2" evidence="7">
    <location>
        <begin position="27"/>
        <end position="93"/>
    </location>
</feature>
<keyword evidence="3 6" id="KW-0731">Sigma factor</keyword>
<dbReference type="SUPFAM" id="SSF88659">
    <property type="entry name" value="Sigma3 and sigma4 domains of RNA polymerase sigma factors"/>
    <property type="match status" value="1"/>
</dbReference>
<evidence type="ECO:0000256" key="2">
    <source>
        <dbReference type="ARBA" id="ARBA00023015"/>
    </source>
</evidence>
<dbReference type="PROSITE" id="PS01063">
    <property type="entry name" value="SIGMA70_ECF"/>
    <property type="match status" value="1"/>
</dbReference>
<feature type="domain" description="RNA polymerase sigma factor 70 region 4 type 2" evidence="8">
    <location>
        <begin position="123"/>
        <end position="174"/>
    </location>
</feature>
<protein>
    <recommendedName>
        <fullName evidence="6">RNA polymerase sigma factor</fullName>
    </recommendedName>
</protein>
<dbReference type="Proteomes" id="UP000036908">
    <property type="component" value="Unassembled WGS sequence"/>
</dbReference>
<dbReference type="InterPro" id="IPR013249">
    <property type="entry name" value="RNA_pol_sigma70_r4_t2"/>
</dbReference>
<accession>A0A0L8AH39</accession>
<evidence type="ECO:0000256" key="6">
    <source>
        <dbReference type="RuleBase" id="RU000716"/>
    </source>
</evidence>
<dbReference type="AlphaFoldDB" id="A0A0L8AH39"/>
<keyword evidence="2 6" id="KW-0805">Transcription regulation</keyword>
<dbReference type="GO" id="GO:0003677">
    <property type="term" value="F:DNA binding"/>
    <property type="evidence" value="ECO:0007669"/>
    <property type="project" value="UniProtKB-KW"/>
</dbReference>
<comment type="caution">
    <text evidence="9">The sequence shown here is derived from an EMBL/GenBank/DDBJ whole genome shotgun (WGS) entry which is preliminary data.</text>
</comment>
<dbReference type="GO" id="GO:0016987">
    <property type="term" value="F:sigma factor activity"/>
    <property type="evidence" value="ECO:0007669"/>
    <property type="project" value="UniProtKB-KW"/>
</dbReference>
<dbReference type="Gene3D" id="1.10.1740.10">
    <property type="match status" value="1"/>
</dbReference>
<dbReference type="CDD" id="cd06171">
    <property type="entry name" value="Sigma70_r4"/>
    <property type="match status" value="1"/>
</dbReference>
<dbReference type="PANTHER" id="PTHR43133:SF8">
    <property type="entry name" value="RNA POLYMERASE SIGMA FACTOR HI_1459-RELATED"/>
    <property type="match status" value="1"/>
</dbReference>
<comment type="similarity">
    <text evidence="1 6">Belongs to the sigma-70 factor family. ECF subfamily.</text>
</comment>
<dbReference type="InterPro" id="IPR036388">
    <property type="entry name" value="WH-like_DNA-bd_sf"/>
</dbReference>
<proteinExistence type="inferred from homology"/>
<dbReference type="PATRIC" id="fig|1566026.4.peg.1375"/>
<dbReference type="Gene3D" id="1.10.10.10">
    <property type="entry name" value="Winged helix-like DNA-binding domain superfamily/Winged helix DNA-binding domain"/>
    <property type="match status" value="1"/>
</dbReference>
<evidence type="ECO:0000256" key="3">
    <source>
        <dbReference type="ARBA" id="ARBA00023082"/>
    </source>
</evidence>
<dbReference type="InterPro" id="IPR039425">
    <property type="entry name" value="RNA_pol_sigma-70-like"/>
</dbReference>